<evidence type="ECO:0000313" key="10">
    <source>
        <dbReference type="Proteomes" id="UP000028667"/>
    </source>
</evidence>
<keyword evidence="4" id="KW-0862">Zinc</keyword>
<evidence type="ECO:0000256" key="4">
    <source>
        <dbReference type="ARBA" id="ARBA00022833"/>
    </source>
</evidence>
<evidence type="ECO:0000256" key="8">
    <source>
        <dbReference type="ARBA" id="ARBA00029537"/>
    </source>
</evidence>
<evidence type="ECO:0000256" key="1">
    <source>
        <dbReference type="ARBA" id="ARBA00007390"/>
    </source>
</evidence>
<dbReference type="InterPro" id="IPR020789">
    <property type="entry name" value="RNA_pol_suN_Zn-BS"/>
</dbReference>
<comment type="subunit">
    <text evidence="7">Part of the viral DNA-directed RNA polymerase that consists of 8 polII-like subunits (RPB1, RPB2, RPB3, RPB5, RPB6, RPB7, RPB9, RPB10), a capping enzyme and a termination factor.</text>
</comment>
<sequence>MLIPVRCFTCGKSISNYWIEYTKLLKKYEKDKTDIISFENIADSSETACFKALKDLKITRMCCRRHFITNVDMLDSI</sequence>
<dbReference type="RefSeq" id="YP_009052345.1">
    <property type="nucleotide sequence ID" value="NC_024697.1"/>
</dbReference>
<evidence type="ECO:0000256" key="2">
    <source>
        <dbReference type="ARBA" id="ARBA00022478"/>
    </source>
</evidence>
<dbReference type="PANTHER" id="PTHR23431:SF3">
    <property type="entry name" value="DNA-DIRECTED RNA POLYMERASES I, II, AND III SUBUNIT RPABC5"/>
    <property type="match status" value="1"/>
</dbReference>
<keyword evidence="5" id="KW-0804">Transcription</keyword>
<reference evidence="9 10" key="1">
    <citation type="journal article" date="2014" name="Virology">
        <title>Genome of brown tide virus (AaV), the little giant of the Megaviridae, elucidates NCLDV genome expansion and host-virus coevolution.</title>
        <authorList>
            <person name="Moniruzzaman M."/>
            <person name="LeCleir G.R."/>
            <person name="Brown C.M."/>
            <person name="Gobler C.J."/>
            <person name="Bidle K.D."/>
            <person name="Wilson W.H."/>
            <person name="Wilhelm S.W."/>
        </authorList>
    </citation>
    <scope>NUCLEOTIDE SEQUENCE [LARGE SCALE GENOMIC DNA]</scope>
    <source>
        <strain evidence="9">BtV-01</strain>
    </source>
</reference>
<dbReference type="GeneID" id="20041512"/>
<dbReference type="Proteomes" id="UP000028667">
    <property type="component" value="Segment"/>
</dbReference>
<dbReference type="Gene3D" id="1.10.10.60">
    <property type="entry name" value="Homeodomain-like"/>
    <property type="match status" value="1"/>
</dbReference>
<dbReference type="GO" id="GO:0003899">
    <property type="term" value="F:DNA-directed RNA polymerase activity"/>
    <property type="evidence" value="ECO:0007669"/>
    <property type="project" value="InterPro"/>
</dbReference>
<comment type="function">
    <text evidence="6">Component of the DNA-directed RNA polymerase (RNAP) that catalyzes the transcription in the cytoplasm of viral DNA into RNA using the four ribonucleoside triphosphates as substrates.</text>
</comment>
<evidence type="ECO:0000256" key="3">
    <source>
        <dbReference type="ARBA" id="ARBA00022723"/>
    </source>
</evidence>
<keyword evidence="10" id="KW-1185">Reference proteome</keyword>
<comment type="similarity">
    <text evidence="1">Belongs to the archaeal RpoN/eukaryotic RPB10 RNA polymerase subunit family.</text>
</comment>
<dbReference type="PANTHER" id="PTHR23431">
    <property type="entry name" value="DNA-DIRECTED RNA POLYMERASES I, II, AND III SUBUNIT RPABC5 FAMILY MEMBER"/>
    <property type="match status" value="1"/>
</dbReference>
<dbReference type="SUPFAM" id="SSF46924">
    <property type="entry name" value="RNA polymerase subunit RPB10"/>
    <property type="match status" value="1"/>
</dbReference>
<dbReference type="PROSITE" id="PS01112">
    <property type="entry name" value="RNA_POL_N_8KD"/>
    <property type="match status" value="1"/>
</dbReference>
<dbReference type="GO" id="GO:0003677">
    <property type="term" value="F:DNA binding"/>
    <property type="evidence" value="ECO:0007669"/>
    <property type="project" value="InterPro"/>
</dbReference>
<name>A0A076FI51_9VIRU</name>
<gene>
    <name evidence="9" type="ORF">AaV_271</name>
</gene>
<dbReference type="OrthoDB" id="29110at10239"/>
<evidence type="ECO:0000256" key="7">
    <source>
        <dbReference type="ARBA" id="ARBA00029482"/>
    </source>
</evidence>
<keyword evidence="2" id="KW-0240">DNA-directed RNA polymerase</keyword>
<dbReference type="EMBL" id="KJ645900">
    <property type="protein sequence ID" value="AII17126.1"/>
    <property type="molecule type" value="Genomic_DNA"/>
</dbReference>
<dbReference type="Pfam" id="PF01194">
    <property type="entry name" value="RNA_pol_N"/>
    <property type="match status" value="1"/>
</dbReference>
<dbReference type="GO" id="GO:0008270">
    <property type="term" value="F:zinc ion binding"/>
    <property type="evidence" value="ECO:0007669"/>
    <property type="project" value="InterPro"/>
</dbReference>
<organism evidence="9 10">
    <name type="scientific">Aureococcus anophagefferens virus</name>
    <dbReference type="NCBI Taxonomy" id="1474867"/>
    <lineage>
        <taxon>Viruses</taxon>
        <taxon>Varidnaviria</taxon>
        <taxon>Bamfordvirae</taxon>
        <taxon>Nucleocytoviricota</taxon>
        <taxon>Megaviricetes</taxon>
        <taxon>Imitervirales</taxon>
        <taxon>Schizomimiviridae</taxon>
        <taxon>Kratosvirus</taxon>
        <taxon>Kratosvirus quantuckense</taxon>
    </lineage>
</organism>
<evidence type="ECO:0000313" key="9">
    <source>
        <dbReference type="EMBL" id="AII17126.1"/>
    </source>
</evidence>
<accession>A0A076FI51</accession>
<protein>
    <recommendedName>
        <fullName evidence="8">DNA-directed RNA polymerase RPB10 homolog</fullName>
    </recommendedName>
</protein>
<proteinExistence type="inferred from homology"/>
<dbReference type="KEGG" id="vg:20041512"/>
<evidence type="ECO:0000256" key="5">
    <source>
        <dbReference type="ARBA" id="ARBA00023163"/>
    </source>
</evidence>
<dbReference type="GO" id="GO:0006351">
    <property type="term" value="P:DNA-templated transcription"/>
    <property type="evidence" value="ECO:0007669"/>
    <property type="project" value="InterPro"/>
</dbReference>
<dbReference type="InterPro" id="IPR000268">
    <property type="entry name" value="RPABC5/Rpb10"/>
</dbReference>
<dbReference type="GO" id="GO:0000428">
    <property type="term" value="C:DNA-directed RNA polymerase complex"/>
    <property type="evidence" value="ECO:0007669"/>
    <property type="project" value="UniProtKB-KW"/>
</dbReference>
<evidence type="ECO:0000256" key="6">
    <source>
        <dbReference type="ARBA" id="ARBA00029376"/>
    </source>
</evidence>
<dbReference type="InterPro" id="IPR023580">
    <property type="entry name" value="RNA_pol_su_RPB10"/>
</dbReference>
<keyword evidence="3" id="KW-0479">Metal-binding</keyword>